<keyword evidence="2" id="KW-0732">Signal</keyword>
<accession>A0A9D1MAE9</accession>
<evidence type="ECO:0000256" key="2">
    <source>
        <dbReference type="SAM" id="SignalP"/>
    </source>
</evidence>
<feature type="chain" id="PRO_5039181916" evidence="2">
    <location>
        <begin position="25"/>
        <end position="1265"/>
    </location>
</feature>
<reference evidence="4" key="2">
    <citation type="journal article" date="2021" name="PeerJ">
        <title>Extensive microbial diversity within the chicken gut microbiome revealed by metagenomics and culture.</title>
        <authorList>
            <person name="Gilroy R."/>
            <person name="Ravi A."/>
            <person name="Getino M."/>
            <person name="Pursley I."/>
            <person name="Horton D.L."/>
            <person name="Alikhan N.F."/>
            <person name="Baker D."/>
            <person name="Gharbi K."/>
            <person name="Hall N."/>
            <person name="Watson M."/>
            <person name="Adriaenssens E.M."/>
            <person name="Foster-Nyarko E."/>
            <person name="Jarju S."/>
            <person name="Secka A."/>
            <person name="Antonio M."/>
            <person name="Oren A."/>
            <person name="Chaudhuri R.R."/>
            <person name="La Ragione R."/>
            <person name="Hildebrand F."/>
            <person name="Pallen M.J."/>
        </authorList>
    </citation>
    <scope>NUCLEOTIDE SEQUENCE</scope>
    <source>
        <strain evidence="4">USAMLcec3-3695</strain>
    </source>
</reference>
<organism evidence="4 5">
    <name type="scientific">Candidatus Ornithomonoglobus merdipullorum</name>
    <dbReference type="NCBI Taxonomy" id="2840895"/>
    <lineage>
        <taxon>Bacteria</taxon>
        <taxon>Bacillati</taxon>
        <taxon>Bacillota</taxon>
        <taxon>Clostridia</taxon>
        <taxon>Candidatus Ornithomonoglobus</taxon>
    </lineage>
</organism>
<evidence type="ECO:0000313" key="5">
    <source>
        <dbReference type="Proteomes" id="UP000824109"/>
    </source>
</evidence>
<evidence type="ECO:0000256" key="1">
    <source>
        <dbReference type="ARBA" id="ARBA00022737"/>
    </source>
</evidence>
<name>A0A9D1MAE9_9FIRM</name>
<evidence type="ECO:0000259" key="3">
    <source>
        <dbReference type="PROSITE" id="PS51272"/>
    </source>
</evidence>
<reference evidence="4" key="1">
    <citation type="submission" date="2020-10" db="EMBL/GenBank/DDBJ databases">
        <authorList>
            <person name="Gilroy R."/>
        </authorList>
    </citation>
    <scope>NUCLEOTIDE SEQUENCE</scope>
    <source>
        <strain evidence="4">USAMLcec3-3695</strain>
    </source>
</reference>
<feature type="signal peptide" evidence="2">
    <location>
        <begin position="1"/>
        <end position="24"/>
    </location>
</feature>
<dbReference type="AlphaFoldDB" id="A0A9D1MAE9"/>
<sequence>MIKRIIGAVLAAAVALPVIPAAYAEERLGTFGFEAGEQEWYQSASDGRISQGYDELRKYSGERSYRFEAVTLTEGENEYASRSTKFDVSYGSAYKVGLMYLLSEDYTRLDGQNGGAVFTYKLYDANGSEIPGTAYEYCIAQPSRAADEPYEEQWFGNDFYIIPTKDTAYVQISIGLRSATGQVNFDDVTIDKIELGEVLNNPTTVSQATDEFIRESYSIGWEDGEEGWFRMSLGSAAQATYGLTEDDAHSGSRSYRIAADTMNVTADNNQTLINNNYNGSYFLVKPGVYEVSWWYKIEGPYVRASNSWGMSVVLSSYTEDGAENATGKVSKTYLAEEADQGWQQSVYTITVPEGSNRIRMNIGLRASTGAFYIDDIEIKPLATDLVSEPDLENYHGMTVRKLDEDSVYVNIDSEEAVSDDVLDYCVFGDEESEAAHNVDPGRSVVGYGGLGDTYRQLYPGDDEKLWVTMKVDPDRMNYVTVKLWGSEFENQQIKTLMINDEYGTLQAKYGTMWPVWDYMYDEPAQRDSYFYATYRLPMAMTYGKTEVRLQIYHYGDYSAYSANGFATATEYSRQMYKLVTHTDPRYQKMEDDKDSTTLRYDLGTIKVSPNGLSPYDYIINEMNAGIEAVLQSQNYGPQWEEAVAAGRSPEGATGACVEGDNSFNHGTWENWCNVHYSKCIGSNGENIKGFRAVAMAYNREWSNYYHDPEIVDRAVAWLDYYVRAQGSDGGWQNSTYKTWIGGPDRQPSEFQMEAGERAIGEVFTELWEPISEGGYLDQLMDDDNDPNSPMVPRRDAYINMYVMGTDKVVNGMQRRTSVNQDLFCVTSAAAFQAALKLLAPDRCMDEEYFTYWMYSGCGIVLAPHESLQFSPKGLSLETHGHLNGAYDGNYGPHGAAIITDLAFITGDEKIKEKAILAQNALTYFNETIQNHENYISIRREYNINTRNYKGPGHIEYAAWNNFSAAGLGSKDAVRSMELFIEYGELYLSSLVSDRRLLYYMIRNFDYMGDQIREASEGYKTYADIKDIPQEAAIVTLAWKGIIEGVNETNFAPNEKIDEATFKRWLMNAFGNDTEIKYNEIMSRAQAAYEIYYKLLDNGVYITKFDLGSGIYFPNEPWNVDEYGNPKEYVFTDEIAESLAFRNNDEIVRMTLNWRSEYDGTAYEDRDREHATTSQVFRWHEMNDSWSCHGNGYMIAPLGLRRVDIAKYGPYVVIMNCSDENKPVTIKFNADVTSAEDIVSGEQISLNDEITMEPLTTIILDLRETQ</sequence>
<proteinExistence type="predicted"/>
<gene>
    <name evidence="4" type="ORF">IAA61_01275</name>
</gene>
<dbReference type="InterPro" id="IPR001119">
    <property type="entry name" value="SLH_dom"/>
</dbReference>
<dbReference type="PROSITE" id="PS51272">
    <property type="entry name" value="SLH"/>
    <property type="match status" value="1"/>
</dbReference>
<dbReference type="EMBL" id="DVNB01000015">
    <property type="protein sequence ID" value="HIU56427.1"/>
    <property type="molecule type" value="Genomic_DNA"/>
</dbReference>
<feature type="domain" description="SLH" evidence="3">
    <location>
        <begin position="1016"/>
        <end position="1079"/>
    </location>
</feature>
<protein>
    <submittedName>
        <fullName evidence="4">S-layer homology domain-containing protein</fullName>
    </submittedName>
</protein>
<dbReference type="Proteomes" id="UP000824109">
    <property type="component" value="Unassembled WGS sequence"/>
</dbReference>
<evidence type="ECO:0000313" key="4">
    <source>
        <dbReference type="EMBL" id="HIU56427.1"/>
    </source>
</evidence>
<dbReference type="Gene3D" id="2.60.120.260">
    <property type="entry name" value="Galactose-binding domain-like"/>
    <property type="match status" value="2"/>
</dbReference>
<keyword evidence="1" id="KW-0677">Repeat</keyword>
<comment type="caution">
    <text evidence="4">The sequence shown here is derived from an EMBL/GenBank/DDBJ whole genome shotgun (WGS) entry which is preliminary data.</text>
</comment>